<feature type="chain" id="PRO_5046585698" evidence="1">
    <location>
        <begin position="26"/>
        <end position="430"/>
    </location>
</feature>
<gene>
    <name evidence="3" type="ORF">OE749_03950</name>
</gene>
<dbReference type="Pfam" id="PF01979">
    <property type="entry name" value="Amidohydro_1"/>
    <property type="match status" value="1"/>
</dbReference>
<dbReference type="Gene3D" id="2.30.40.10">
    <property type="entry name" value="Urease, subunit C, domain 1"/>
    <property type="match status" value="1"/>
</dbReference>
<protein>
    <submittedName>
        <fullName evidence="3">Amidohydrolase family protein</fullName>
    </submittedName>
</protein>
<evidence type="ECO:0000256" key="1">
    <source>
        <dbReference type="SAM" id="SignalP"/>
    </source>
</evidence>
<dbReference type="InterPro" id="IPR032466">
    <property type="entry name" value="Metal_Hydrolase"/>
</dbReference>
<dbReference type="RefSeq" id="WP_263711057.1">
    <property type="nucleotide sequence ID" value="NZ_JAOWKX010000002.1"/>
</dbReference>
<dbReference type="InterPro" id="IPR051781">
    <property type="entry name" value="Metallo-dep_Hydrolase"/>
</dbReference>
<evidence type="ECO:0000313" key="3">
    <source>
        <dbReference type="EMBL" id="MCV2883843.1"/>
    </source>
</evidence>
<proteinExistence type="predicted"/>
<dbReference type="SUPFAM" id="SSF51556">
    <property type="entry name" value="Metallo-dependent hydrolases"/>
    <property type="match status" value="1"/>
</dbReference>
<dbReference type="SUPFAM" id="SSF51338">
    <property type="entry name" value="Composite domain of metallo-dependent hydrolases"/>
    <property type="match status" value="1"/>
</dbReference>
<evidence type="ECO:0000259" key="2">
    <source>
        <dbReference type="Pfam" id="PF01979"/>
    </source>
</evidence>
<evidence type="ECO:0000313" key="4">
    <source>
        <dbReference type="Proteomes" id="UP001652504"/>
    </source>
</evidence>
<feature type="signal peptide" evidence="1">
    <location>
        <begin position="1"/>
        <end position="25"/>
    </location>
</feature>
<accession>A0ABT3A5F3</accession>
<dbReference type="InterPro" id="IPR011059">
    <property type="entry name" value="Metal-dep_hydrolase_composite"/>
</dbReference>
<dbReference type="InterPro" id="IPR006680">
    <property type="entry name" value="Amidohydro-rel"/>
</dbReference>
<dbReference type="EMBL" id="JAOWKX010000002">
    <property type="protein sequence ID" value="MCV2883843.1"/>
    <property type="molecule type" value="Genomic_DNA"/>
</dbReference>
<comment type="caution">
    <text evidence="3">The sequence shown here is derived from an EMBL/GenBank/DDBJ whole genome shotgun (WGS) entry which is preliminary data.</text>
</comment>
<dbReference type="PANTHER" id="PTHR43135">
    <property type="entry name" value="ALPHA-D-RIBOSE 1-METHYLPHOSPHONATE 5-TRIPHOSPHATE DIPHOSPHATASE"/>
    <property type="match status" value="1"/>
</dbReference>
<organism evidence="3 4">
    <name type="scientific">Fluctibacter corallii</name>
    <dbReference type="NCBI Taxonomy" id="2984329"/>
    <lineage>
        <taxon>Bacteria</taxon>
        <taxon>Pseudomonadati</taxon>
        <taxon>Pseudomonadota</taxon>
        <taxon>Gammaproteobacteria</taxon>
        <taxon>Alteromonadales</taxon>
        <taxon>Alteromonadaceae</taxon>
        <taxon>Fluctibacter</taxon>
    </lineage>
</organism>
<dbReference type="Proteomes" id="UP001652504">
    <property type="component" value="Unassembled WGS sequence"/>
</dbReference>
<name>A0ABT3A5F3_9ALTE</name>
<keyword evidence="4" id="KW-1185">Reference proteome</keyword>
<feature type="domain" description="Amidohydrolase-related" evidence="2">
    <location>
        <begin position="273"/>
        <end position="397"/>
    </location>
</feature>
<dbReference type="PANTHER" id="PTHR43135:SF3">
    <property type="entry name" value="ALPHA-D-RIBOSE 1-METHYLPHOSPHONATE 5-TRIPHOSPHATE DIPHOSPHATASE"/>
    <property type="match status" value="1"/>
</dbReference>
<keyword evidence="1" id="KW-0732">Signal</keyword>
<sequence length="430" mass="45313">MSTVNKSLIAAVVGASLSFVAQVQAENYAITGATVHTMDAAGSFENGTVFIKDGKIEKVIDGQASTDGYTVIDASGKVVTPGLIGALTSLGLEEVSMSAGTVDSRSEARDISQVGAALDVSYAVNPDSSLINISRIEGITSAATSMSRTGQLFGGQGAIITLGDLDVPVIKPRAFVSTSVSGHGADANGGSRASLWVQLETALDEVQAATTQLAGYDKAWHGLLSRSDLKALKPVLDGNVPLLIEANRAADIRQVIGFKQRNPSLNIALINATEAWRVADALAQANIPVILDPESNLPYNFDELGATLENASRLEEAGVMVTIGINTHNIRLAKQHAGNAVANGLSWEQGLAALTINVAKLFGVENTLGSLAPGKRADVVIWSGDPLQVTEAATQVFINGEKIKMESRQSKLRDRYLNLEQPKPMRYVRP</sequence>
<dbReference type="Gene3D" id="3.20.20.140">
    <property type="entry name" value="Metal-dependent hydrolases"/>
    <property type="match status" value="1"/>
</dbReference>
<reference evidence="3 4" key="1">
    <citation type="submission" date="2022-10" db="EMBL/GenBank/DDBJ databases">
        <title>Aestuariibacter sp. AA17 isolated from Montipora capitata coral fragment.</title>
        <authorList>
            <person name="Emsley S.A."/>
            <person name="Pfannmuller K.M."/>
            <person name="Loughran R.M."/>
            <person name="Shlafstein M."/>
            <person name="Papke E."/>
            <person name="Saw J.H."/>
            <person name="Ushijima B."/>
            <person name="Videau P."/>
        </authorList>
    </citation>
    <scope>NUCLEOTIDE SEQUENCE [LARGE SCALE GENOMIC DNA]</scope>
    <source>
        <strain evidence="3 4">AA17</strain>
    </source>
</reference>